<comment type="caution">
    <text evidence="1">The sequence shown here is derived from an EMBL/GenBank/DDBJ whole genome shotgun (WGS) entry which is preliminary data.</text>
</comment>
<reference evidence="1" key="1">
    <citation type="submission" date="2020-09" db="EMBL/GenBank/DDBJ databases">
        <title>Hoyosella lacisalsi sp. nov., a halotolerant actinobacterium isolated from soil of Lake Gudzhirganskoe.</title>
        <authorList>
            <person name="Yang Q."/>
            <person name="Guo P.Y."/>
            <person name="Liu S.W."/>
            <person name="Li F.N."/>
            <person name="Sun C.H."/>
        </authorList>
    </citation>
    <scope>NUCLEOTIDE SEQUENCE</scope>
    <source>
        <strain evidence="1">G463</strain>
    </source>
</reference>
<dbReference type="PANTHER" id="PTHR30283">
    <property type="entry name" value="PEROXIDE STRESS RESPONSE PROTEIN YAAA"/>
    <property type="match status" value="1"/>
</dbReference>
<dbReference type="RefSeq" id="WP_192038035.1">
    <property type="nucleotide sequence ID" value="NZ_JACYWE010000001.1"/>
</dbReference>
<organism evidence="1 2">
    <name type="scientific">Lolliginicoccus lacisalsi</name>
    <dbReference type="NCBI Taxonomy" id="2742202"/>
    <lineage>
        <taxon>Bacteria</taxon>
        <taxon>Bacillati</taxon>
        <taxon>Actinomycetota</taxon>
        <taxon>Actinomycetes</taxon>
        <taxon>Mycobacteriales</taxon>
        <taxon>Hoyosellaceae</taxon>
        <taxon>Lolliginicoccus</taxon>
    </lineage>
</organism>
<dbReference type="GO" id="GO:0005829">
    <property type="term" value="C:cytosol"/>
    <property type="evidence" value="ECO:0007669"/>
    <property type="project" value="TreeGrafter"/>
</dbReference>
<sequence length="246" mass="25541">MLIILPPSETKSLDGPGAPLDLARLALPALGPIRQHIADAVVALAARPEECAAALKLGPTQLDDVARNAALWSSPTMPALERYTGVLFDALDAGAMSLSERGRAEERLMIGSALLGAVGAADPIPYYKLSAASRIPGEPTLRALWRPVLGEEIAGLGRGLVVDLRSGGYAALGPVPGAISVTVMSERPDGSRTVVSHFNKHYKGLLARALAVASREPADAHGIARIATSQGMRAEVSGEHAVTLVV</sequence>
<dbReference type="PANTHER" id="PTHR30283:SF4">
    <property type="entry name" value="PEROXIDE STRESS RESISTANCE PROTEIN YAAA"/>
    <property type="match status" value="1"/>
</dbReference>
<keyword evidence="2" id="KW-1185">Reference proteome</keyword>
<dbReference type="InterPro" id="IPR005583">
    <property type="entry name" value="YaaA"/>
</dbReference>
<evidence type="ECO:0000313" key="1">
    <source>
        <dbReference type="EMBL" id="MBD8505465.1"/>
    </source>
</evidence>
<proteinExistence type="predicted"/>
<dbReference type="Proteomes" id="UP000642993">
    <property type="component" value="Unassembled WGS sequence"/>
</dbReference>
<dbReference type="Pfam" id="PF03883">
    <property type="entry name" value="H2O2_YaaD"/>
    <property type="match status" value="1"/>
</dbReference>
<protein>
    <submittedName>
        <fullName evidence="1">Peroxide stress protein YaaA</fullName>
    </submittedName>
</protein>
<dbReference type="AlphaFoldDB" id="A0A927JAA2"/>
<accession>A0A927JAA2</accession>
<gene>
    <name evidence="1" type="ORF">HT102_03040</name>
</gene>
<name>A0A927JAA2_9ACTN</name>
<dbReference type="EMBL" id="JACYWE010000001">
    <property type="protein sequence ID" value="MBD8505465.1"/>
    <property type="molecule type" value="Genomic_DNA"/>
</dbReference>
<evidence type="ECO:0000313" key="2">
    <source>
        <dbReference type="Proteomes" id="UP000642993"/>
    </source>
</evidence>
<dbReference type="GO" id="GO:0033194">
    <property type="term" value="P:response to hydroperoxide"/>
    <property type="evidence" value="ECO:0007669"/>
    <property type="project" value="TreeGrafter"/>
</dbReference>